<feature type="region of interest" description="Leucine repeat II (LRII)" evidence="5">
    <location>
        <begin position="549"/>
        <end position="581"/>
    </location>
</feature>
<keyword evidence="2" id="KW-0805">Transcription regulation</keyword>
<accession>B9T684</accession>
<dbReference type="InterPro" id="IPR005202">
    <property type="entry name" value="TF_GRAS"/>
</dbReference>
<dbReference type="InParanoid" id="B9T684"/>
<dbReference type="FunCoup" id="B9T684">
    <property type="interactions" value="1362"/>
</dbReference>
<proteinExistence type="inferred from homology"/>
<feature type="region of interest" description="Disordered" evidence="6">
    <location>
        <begin position="147"/>
        <end position="172"/>
    </location>
</feature>
<name>B9T684_RICCO</name>
<feature type="region of interest" description="SAW" evidence="5">
    <location>
        <begin position="687"/>
        <end position="762"/>
    </location>
</feature>
<dbReference type="Proteomes" id="UP000008311">
    <property type="component" value="Unassembled WGS sequence"/>
</dbReference>
<comment type="subcellular location">
    <subcellularLocation>
        <location evidence="1">Nucleus</location>
    </subcellularLocation>
</comment>
<dbReference type="eggNOG" id="ENOG502QSQ6">
    <property type="taxonomic scope" value="Eukaryota"/>
</dbReference>
<evidence type="ECO:0000313" key="8">
    <source>
        <dbReference type="Proteomes" id="UP000008311"/>
    </source>
</evidence>
<feature type="short sequence motif" description="VHIID" evidence="5">
    <location>
        <begin position="499"/>
        <end position="503"/>
    </location>
</feature>
<keyword evidence="8" id="KW-1185">Reference proteome</keyword>
<feature type="region of interest" description="Disordered" evidence="6">
    <location>
        <begin position="280"/>
        <end position="322"/>
    </location>
</feature>
<evidence type="ECO:0000256" key="6">
    <source>
        <dbReference type="SAM" id="MobiDB-lite"/>
    </source>
</evidence>
<dbReference type="OrthoDB" id="47276at2759"/>
<feature type="region of interest" description="Disordered" evidence="6">
    <location>
        <begin position="354"/>
        <end position="384"/>
    </location>
</feature>
<dbReference type="PANTHER" id="PTHR31636">
    <property type="entry name" value="OSJNBA0084A10.13 PROTEIN-RELATED"/>
    <property type="match status" value="1"/>
</dbReference>
<keyword evidence="3" id="KW-0804">Transcription</keyword>
<gene>
    <name evidence="7" type="ORF">RCOM_0300740</name>
</gene>
<evidence type="ECO:0000256" key="4">
    <source>
        <dbReference type="ARBA" id="ARBA00023242"/>
    </source>
</evidence>
<dbReference type="Pfam" id="PF03514">
    <property type="entry name" value="GRAS"/>
    <property type="match status" value="1"/>
</dbReference>
<feature type="region of interest" description="Disordered" evidence="6">
    <location>
        <begin position="59"/>
        <end position="82"/>
    </location>
</feature>
<feature type="compositionally biased region" description="Polar residues" evidence="6">
    <location>
        <begin position="354"/>
        <end position="363"/>
    </location>
</feature>
<dbReference type="PROSITE" id="PS50985">
    <property type="entry name" value="GRAS"/>
    <property type="match status" value="1"/>
</dbReference>
<dbReference type="KEGG" id="rcu:8287884"/>
<dbReference type="GO" id="GO:0043565">
    <property type="term" value="F:sequence-specific DNA binding"/>
    <property type="evidence" value="ECO:0000318"/>
    <property type="project" value="GO_Central"/>
</dbReference>
<dbReference type="GO" id="GO:0003700">
    <property type="term" value="F:DNA-binding transcription factor activity"/>
    <property type="evidence" value="ECO:0000318"/>
    <property type="project" value="GO_Central"/>
</dbReference>
<dbReference type="AlphaFoldDB" id="B9T684"/>
<evidence type="ECO:0000256" key="5">
    <source>
        <dbReference type="PROSITE-ProRule" id="PRU01191"/>
    </source>
</evidence>
<evidence type="ECO:0000313" key="7">
    <source>
        <dbReference type="EMBL" id="EEF28640.1"/>
    </source>
</evidence>
<reference evidence="8" key="1">
    <citation type="journal article" date="2010" name="Nat. Biotechnol.">
        <title>Draft genome sequence of the oilseed species Ricinus communis.</title>
        <authorList>
            <person name="Chan A.P."/>
            <person name="Crabtree J."/>
            <person name="Zhao Q."/>
            <person name="Lorenzi H."/>
            <person name="Orvis J."/>
            <person name="Puiu D."/>
            <person name="Melake-Berhan A."/>
            <person name="Jones K.M."/>
            <person name="Redman J."/>
            <person name="Chen G."/>
            <person name="Cahoon E.B."/>
            <person name="Gedil M."/>
            <person name="Stanke M."/>
            <person name="Haas B.J."/>
            <person name="Wortman J.R."/>
            <person name="Fraser-Liggett C.M."/>
            <person name="Ravel J."/>
            <person name="Rabinowicz P.D."/>
        </authorList>
    </citation>
    <scope>NUCLEOTIDE SEQUENCE [LARGE SCALE GENOMIC DNA]</scope>
    <source>
        <strain evidence="8">cv. Hale</strain>
    </source>
</reference>
<protein>
    <submittedName>
        <fullName evidence="7">Transcription factor, putative</fullName>
    </submittedName>
</protein>
<feature type="region of interest" description="VHIID" evidence="5">
    <location>
        <begin position="468"/>
        <end position="533"/>
    </location>
</feature>
<sequence length="764" mass="85580">MGTDAGFAEFSGLKFEDEIDFPDLHQYPTFTNGYKSNDPTFDIDFNFVDTSLVLLDSDPSRSAPSSVATMEGDSPSDDNDFSETVLNYISQMLMEEDMEQKPCMFHDPLALQAAERSLYDVLGEKYPSSPNQSSSFGDQFLVDSPDDGLSSRLSDYSSNSSSGSNTSSSAEQQWINGEFGECKPAFLQTPLPTNFVFQSSANSSSQQPLKLKNGLANNAHDVMGSFESKIVVPNFFSERELALQFQRGVEEANRFLPKENQLVIDLETNASIPEMKEKNTKVVVKEENEETEYSPISVKGRKNREREDDDFDEERSNKQSAVYVDETELAEMFDKVLVCTGGGCRPPGCILSDSSQSGSNKALQQNGQTNGSNGGKARAKRQGNKKEVVDLRTLLILCAQAVSSDDRRTANEILKQIRQHSSPFGDGSQRLAHCFANGLEARLAGTGAQIYTALSSEKLSAADMLKAYLAYISACPFNKIAIIFANHNILAVSKNASTLHIIDFGILYGFQWPALIYRLSKREGGPPKLRITGIELPQSGFRPGERVQETGRRLAKYCELHKVPFEYNAIAKKWETIQIDDLKLNHGEVVAVNCLFRSKNLLDETVVVNSPRNAVLNLIRKMSPDIFIHAIVNGSYSAPFFVTRFRESLFHFSALFDMFDTNMSREDQMRLKFEKEFYGREALNVIACEGSERVERPETYKQWQVRSLRAGLKQLPLEPQLLKKLKCRVKEGYHNDFVVDQDGQWMLQGWKGRIIYASSAWVPA</sequence>
<evidence type="ECO:0000256" key="3">
    <source>
        <dbReference type="ARBA" id="ARBA00023163"/>
    </source>
</evidence>
<dbReference type="STRING" id="3988.B9T684"/>
<organism evidence="7 8">
    <name type="scientific">Ricinus communis</name>
    <name type="common">Castor bean</name>
    <dbReference type="NCBI Taxonomy" id="3988"/>
    <lineage>
        <taxon>Eukaryota</taxon>
        <taxon>Viridiplantae</taxon>
        <taxon>Streptophyta</taxon>
        <taxon>Embryophyta</taxon>
        <taxon>Tracheophyta</taxon>
        <taxon>Spermatophyta</taxon>
        <taxon>Magnoliopsida</taxon>
        <taxon>eudicotyledons</taxon>
        <taxon>Gunneridae</taxon>
        <taxon>Pentapetalae</taxon>
        <taxon>rosids</taxon>
        <taxon>fabids</taxon>
        <taxon>Malpighiales</taxon>
        <taxon>Euphorbiaceae</taxon>
        <taxon>Acalyphoideae</taxon>
        <taxon>Acalypheae</taxon>
        <taxon>Ricinus</taxon>
    </lineage>
</organism>
<dbReference type="EMBL" id="EQ974585">
    <property type="protein sequence ID" value="EEF28640.1"/>
    <property type="molecule type" value="Genomic_DNA"/>
</dbReference>
<evidence type="ECO:0000256" key="1">
    <source>
        <dbReference type="ARBA" id="ARBA00004123"/>
    </source>
</evidence>
<feature type="compositionally biased region" description="Low complexity" evidence="6">
    <location>
        <begin position="147"/>
        <end position="169"/>
    </location>
</feature>
<dbReference type="GO" id="GO:0006355">
    <property type="term" value="P:regulation of DNA-templated transcription"/>
    <property type="evidence" value="ECO:0000318"/>
    <property type="project" value="GO_Central"/>
</dbReference>
<feature type="region of interest" description="Leucine repeat I (LRI)" evidence="5">
    <location>
        <begin position="389"/>
        <end position="449"/>
    </location>
</feature>
<comment type="similarity">
    <text evidence="5">Belongs to the GRAS family.</text>
</comment>
<comment type="caution">
    <text evidence="5">Lacks conserved residue(s) required for the propagation of feature annotation.</text>
</comment>
<dbReference type="GO" id="GO:0005634">
    <property type="term" value="C:nucleus"/>
    <property type="evidence" value="ECO:0000318"/>
    <property type="project" value="GO_Central"/>
</dbReference>
<evidence type="ECO:0000256" key="2">
    <source>
        <dbReference type="ARBA" id="ARBA00023015"/>
    </source>
</evidence>
<keyword evidence="4" id="KW-0539">Nucleus</keyword>